<feature type="domain" description="Sulfatase-modifying factor enzyme-like" evidence="2">
    <location>
        <begin position="16"/>
        <end position="314"/>
    </location>
</feature>
<gene>
    <name evidence="3" type="ORF">AFM16_26750</name>
</gene>
<dbReference type="PANTHER" id="PTHR23150:SF19">
    <property type="entry name" value="FORMYLGLYCINE-GENERATING ENZYME"/>
    <property type="match status" value="1"/>
</dbReference>
<proteinExistence type="predicted"/>
<dbReference type="InterPro" id="IPR016187">
    <property type="entry name" value="CTDL_fold"/>
</dbReference>
<protein>
    <recommendedName>
        <fullName evidence="2">Sulfatase-modifying factor enzyme-like domain-containing protein</fullName>
    </recommendedName>
</protein>
<evidence type="ECO:0000259" key="2">
    <source>
        <dbReference type="Pfam" id="PF03781"/>
    </source>
</evidence>
<dbReference type="Proteomes" id="UP000190306">
    <property type="component" value="Chromosome"/>
</dbReference>
<organism evidence="3 4">
    <name type="scientific">Streptomyces antibioticus</name>
    <dbReference type="NCBI Taxonomy" id="1890"/>
    <lineage>
        <taxon>Bacteria</taxon>
        <taxon>Bacillati</taxon>
        <taxon>Actinomycetota</taxon>
        <taxon>Actinomycetes</taxon>
        <taxon>Kitasatosporales</taxon>
        <taxon>Streptomycetaceae</taxon>
        <taxon>Streptomyces</taxon>
    </lineage>
</organism>
<evidence type="ECO:0000313" key="3">
    <source>
        <dbReference type="EMBL" id="OOQ48619.1"/>
    </source>
</evidence>
<dbReference type="InterPro" id="IPR005532">
    <property type="entry name" value="SUMF_dom"/>
</dbReference>
<comment type="caution">
    <text evidence="3">The sequence shown here is derived from an EMBL/GenBank/DDBJ whole genome shotgun (WGS) entry which is preliminary data.</text>
</comment>
<evidence type="ECO:0000313" key="4">
    <source>
        <dbReference type="Proteomes" id="UP000190306"/>
    </source>
</evidence>
<dbReference type="InterPro" id="IPR042095">
    <property type="entry name" value="SUMF_sf"/>
</dbReference>
<dbReference type="Gene3D" id="3.90.1580.10">
    <property type="entry name" value="paralog of FGE (formylglycine-generating enzyme)"/>
    <property type="match status" value="1"/>
</dbReference>
<name>A0ABX3LD10_STRAT</name>
<accession>A0ABX3LD10</accession>
<dbReference type="Pfam" id="PF03781">
    <property type="entry name" value="FGE-sulfatase"/>
    <property type="match status" value="1"/>
</dbReference>
<dbReference type="InterPro" id="IPR051043">
    <property type="entry name" value="Sulfatase_Mod_Factor_Kinase"/>
</dbReference>
<feature type="region of interest" description="Disordered" evidence="1">
    <location>
        <begin position="256"/>
        <end position="277"/>
    </location>
</feature>
<evidence type="ECO:0000256" key="1">
    <source>
        <dbReference type="SAM" id="MobiDB-lite"/>
    </source>
</evidence>
<reference evidence="3 4" key="1">
    <citation type="submission" date="2015-07" db="EMBL/GenBank/DDBJ databases">
        <title>Draft Genome Sequence of Streptomyces antibioticus, IMRU 3720 reveals insights in the evolution of actinomycin biosynthetic gene clusters in Streptomyces.</title>
        <authorList>
            <person name="Crnovcic I."/>
            <person name="Ruckert C."/>
            <person name="Kalinowksi J."/>
            <person name="Keller U."/>
        </authorList>
    </citation>
    <scope>NUCLEOTIDE SEQUENCE [LARGE SCALE GENOMIC DNA]</scope>
    <source>
        <strain evidence="3 4">DSM 41481</strain>
    </source>
</reference>
<dbReference type="SUPFAM" id="SSF56436">
    <property type="entry name" value="C-type lectin-like"/>
    <property type="match status" value="1"/>
</dbReference>
<dbReference type="PANTHER" id="PTHR23150">
    <property type="entry name" value="SULFATASE MODIFYING FACTOR 1, 2"/>
    <property type="match status" value="1"/>
</dbReference>
<dbReference type="RefSeq" id="WP_078634891.1">
    <property type="nucleotide sequence ID" value="NZ_CM007717.1"/>
</dbReference>
<dbReference type="EMBL" id="LHQL01000013">
    <property type="protein sequence ID" value="OOQ48619.1"/>
    <property type="molecule type" value="Genomic_DNA"/>
</dbReference>
<keyword evidence="4" id="KW-1185">Reference proteome</keyword>
<sequence length="332" mass="36526">MTVTEEPRIAGGPSPKGMAWIPGGSFLMGSEDFYPEERPVHRASVDGFWIDEHPVTVAEFRRFVKATGHVTVAERPPDPADFPGADPAGLVPGALVFRGTPGPVPLDDWHRWWTYRPGACWHRPEGPGSTLHGRERHPVTQVAFEDAVAYAAWAGKELPTEAEWEFAARGGLEGAVFAWGDDFAPRGRRMANTWHGAFPWEYVPASPRQPYPGTTPVGTYPPNGYGLHDMTGNVWEWTADPYTDRHPDPAPRPCCAPRGRSAGPPSPAGERFPRRVTKGGSHLCAPNYCLRYRPAARTGQSEDTATCHLGFRCVIRPETPAAPPADRTRRPR</sequence>